<dbReference type="Proteomes" id="UP000515123">
    <property type="component" value="Linkage group 14"/>
</dbReference>
<evidence type="ECO:0000259" key="2">
    <source>
        <dbReference type="Pfam" id="PF23324"/>
    </source>
</evidence>
<feature type="compositionally biased region" description="Polar residues" evidence="1">
    <location>
        <begin position="48"/>
        <end position="57"/>
    </location>
</feature>
<proteinExistence type="predicted"/>
<feature type="domain" description="DUF7086" evidence="2">
    <location>
        <begin position="101"/>
        <end position="234"/>
    </location>
</feature>
<evidence type="ECO:0000313" key="3">
    <source>
        <dbReference type="Proteomes" id="UP000515123"/>
    </source>
</evidence>
<protein>
    <submittedName>
        <fullName evidence="4">Uncharacterized protein LOC109720090</fullName>
    </submittedName>
</protein>
<feature type="region of interest" description="Disordered" evidence="1">
    <location>
        <begin position="1"/>
        <end position="91"/>
    </location>
</feature>
<reference evidence="4" key="2">
    <citation type="submission" date="2025-08" db="UniProtKB">
        <authorList>
            <consortium name="RefSeq"/>
        </authorList>
    </citation>
    <scope>IDENTIFICATION</scope>
    <source>
        <tissue evidence="4">Leaf</tissue>
    </source>
</reference>
<dbReference type="AlphaFoldDB" id="A0A6P5G403"/>
<dbReference type="InterPro" id="IPR055513">
    <property type="entry name" value="DUF7086"/>
</dbReference>
<name>A0A6P5G403_ANACO</name>
<dbReference type="Pfam" id="PF23324">
    <property type="entry name" value="DUF7086"/>
    <property type="match status" value="1"/>
</dbReference>
<dbReference type="PANTHER" id="PTHR34272">
    <property type="entry name" value="EXPRESSED PROTEIN"/>
    <property type="match status" value="1"/>
</dbReference>
<reference evidence="3" key="1">
    <citation type="journal article" date="2015" name="Nat. Genet.">
        <title>The pineapple genome and the evolution of CAM photosynthesis.</title>
        <authorList>
            <person name="Ming R."/>
            <person name="VanBuren R."/>
            <person name="Wai C.M."/>
            <person name="Tang H."/>
            <person name="Schatz M.C."/>
            <person name="Bowers J.E."/>
            <person name="Lyons E."/>
            <person name="Wang M.L."/>
            <person name="Chen J."/>
            <person name="Biggers E."/>
            <person name="Zhang J."/>
            <person name="Huang L."/>
            <person name="Zhang L."/>
            <person name="Miao W."/>
            <person name="Zhang J."/>
            <person name="Ye Z."/>
            <person name="Miao C."/>
            <person name="Lin Z."/>
            <person name="Wang H."/>
            <person name="Zhou H."/>
            <person name="Yim W.C."/>
            <person name="Priest H.D."/>
            <person name="Zheng C."/>
            <person name="Woodhouse M."/>
            <person name="Edger P.P."/>
            <person name="Guyot R."/>
            <person name="Guo H.B."/>
            <person name="Guo H."/>
            <person name="Zheng G."/>
            <person name="Singh R."/>
            <person name="Sharma A."/>
            <person name="Min X."/>
            <person name="Zheng Y."/>
            <person name="Lee H."/>
            <person name="Gurtowski J."/>
            <person name="Sedlazeck F.J."/>
            <person name="Harkess A."/>
            <person name="McKain M.R."/>
            <person name="Liao Z."/>
            <person name="Fang J."/>
            <person name="Liu J."/>
            <person name="Zhang X."/>
            <person name="Zhang Q."/>
            <person name="Hu W."/>
            <person name="Qin Y."/>
            <person name="Wang K."/>
            <person name="Chen L.Y."/>
            <person name="Shirley N."/>
            <person name="Lin Y.R."/>
            <person name="Liu L.Y."/>
            <person name="Hernandez A.G."/>
            <person name="Wright C.L."/>
            <person name="Bulone V."/>
            <person name="Tuskan G.A."/>
            <person name="Heath K."/>
            <person name="Zee F."/>
            <person name="Moore P.H."/>
            <person name="Sunkar R."/>
            <person name="Leebens-Mack J.H."/>
            <person name="Mockler T."/>
            <person name="Bennetzen J.L."/>
            <person name="Freeling M."/>
            <person name="Sankoff D."/>
            <person name="Paterson A.H."/>
            <person name="Zhu X."/>
            <person name="Yang X."/>
            <person name="Smith J.A."/>
            <person name="Cushman J.C."/>
            <person name="Paull R.E."/>
            <person name="Yu Q."/>
        </authorList>
    </citation>
    <scope>NUCLEOTIDE SEQUENCE [LARGE SCALE GENOMIC DNA]</scope>
    <source>
        <strain evidence="3">cv. F153</strain>
    </source>
</reference>
<dbReference type="OrthoDB" id="1900495at2759"/>
<evidence type="ECO:0000313" key="4">
    <source>
        <dbReference type="RefSeq" id="XP_020102562.1"/>
    </source>
</evidence>
<dbReference type="GeneID" id="109720090"/>
<feature type="non-terminal residue" evidence="4">
    <location>
        <position position="1"/>
    </location>
</feature>
<dbReference type="PANTHER" id="PTHR34272:SF1">
    <property type="entry name" value="EXPRESSED PROTEIN"/>
    <property type="match status" value="1"/>
</dbReference>
<sequence>PLLPPPPGSEPIASPFPGAEVRRATRRPLAEPVASGITRTDGELCGQSADTCQSLQSPLPIPSELQQSRRRRRPVRPSTSDRIPPPFPWAGDHRATVRPLAELSASGITQIKGELCCRSCDAHEVVTYDLLSKFEEDVKPLYRRVQEYESDRASDSLLNPKYRDCPSCGLQRGMRPVVAQRKRDINWLFMLLDGTLGCLNMKILAYFCRRNGCHSTGARDRKLYYAFTGLCVQLMRNQE</sequence>
<evidence type="ECO:0000256" key="1">
    <source>
        <dbReference type="SAM" id="MobiDB-lite"/>
    </source>
</evidence>
<accession>A0A6P5G403</accession>
<dbReference type="RefSeq" id="XP_020102562.1">
    <property type="nucleotide sequence ID" value="XM_020246973.1"/>
</dbReference>
<keyword evidence="3" id="KW-1185">Reference proteome</keyword>
<organism evidence="3 4">
    <name type="scientific">Ananas comosus</name>
    <name type="common">Pineapple</name>
    <name type="synonym">Ananas ananas</name>
    <dbReference type="NCBI Taxonomy" id="4615"/>
    <lineage>
        <taxon>Eukaryota</taxon>
        <taxon>Viridiplantae</taxon>
        <taxon>Streptophyta</taxon>
        <taxon>Embryophyta</taxon>
        <taxon>Tracheophyta</taxon>
        <taxon>Spermatophyta</taxon>
        <taxon>Magnoliopsida</taxon>
        <taxon>Liliopsida</taxon>
        <taxon>Poales</taxon>
        <taxon>Bromeliaceae</taxon>
        <taxon>Bromelioideae</taxon>
        <taxon>Ananas</taxon>
    </lineage>
</organism>
<gene>
    <name evidence="4" type="primary">LOC109720090</name>
</gene>